<evidence type="ECO:0000256" key="1">
    <source>
        <dbReference type="ARBA" id="ARBA00022723"/>
    </source>
</evidence>
<sequence length="127" mass="14209">MIERLDHVVLTVASMEDSIRFYTEVLGMEEITFGNGRKALAFGDQKINLHEYKREFEPKAAHPTPGSADWCFISSLDPDSLQRHLTALGIAIEEGPVTRTGALGPICSIYIRDPDNNLLELSTYKNE</sequence>
<proteinExistence type="predicted"/>
<dbReference type="PROSITE" id="PS51819">
    <property type="entry name" value="VOC"/>
    <property type="match status" value="1"/>
</dbReference>
<dbReference type="PANTHER" id="PTHR21366">
    <property type="entry name" value="GLYOXALASE FAMILY PROTEIN"/>
    <property type="match status" value="1"/>
</dbReference>
<accession>A0A161T6D4</accession>
<dbReference type="InterPro" id="IPR050383">
    <property type="entry name" value="GlyoxalaseI/FosfomycinResist"/>
</dbReference>
<dbReference type="CDD" id="cd07253">
    <property type="entry name" value="GLOD5"/>
    <property type="match status" value="1"/>
</dbReference>
<dbReference type="InterPro" id="IPR029068">
    <property type="entry name" value="Glyas_Bleomycin-R_OHBP_Dase"/>
</dbReference>
<comment type="caution">
    <text evidence="2">The sequence shown here is derived from an EMBL/GenBank/DDBJ whole genome shotgun (WGS) entry which is preliminary data.</text>
</comment>
<dbReference type="EMBL" id="LQQY01000034">
    <property type="protein sequence ID" value="KZE45300.1"/>
    <property type="molecule type" value="Genomic_DNA"/>
</dbReference>
<dbReference type="PANTHER" id="PTHR21366:SF14">
    <property type="entry name" value="GLYOXALASE DOMAIN-CONTAINING PROTEIN 5"/>
    <property type="match status" value="1"/>
</dbReference>
<evidence type="ECO:0000313" key="3">
    <source>
        <dbReference type="Proteomes" id="UP000076510"/>
    </source>
</evidence>
<dbReference type="PATRIC" id="fig|189381.9.peg.163"/>
<name>A0A161T6D4_9BACI</name>
<dbReference type="Proteomes" id="UP000076510">
    <property type="component" value="Unassembled WGS sequence"/>
</dbReference>
<dbReference type="AlphaFoldDB" id="A0A161T6D4"/>
<reference evidence="3" key="1">
    <citation type="submission" date="2016-01" db="EMBL/GenBank/DDBJ databases">
        <title>Whole genome sequencing of Bhargavaea cecembensis T14.</title>
        <authorList>
            <person name="Hong K.W."/>
        </authorList>
    </citation>
    <scope>NUCLEOTIDE SEQUENCE [LARGE SCALE GENOMIC DNA]</scope>
    <source>
        <strain evidence="3">M19</strain>
    </source>
</reference>
<dbReference type="InterPro" id="IPR037523">
    <property type="entry name" value="VOC_core"/>
</dbReference>
<evidence type="ECO:0000313" key="2">
    <source>
        <dbReference type="EMBL" id="KZE45300.1"/>
    </source>
</evidence>
<gene>
    <name evidence="2" type="ORF">AV649_03650</name>
</gene>
<dbReference type="GO" id="GO:0004462">
    <property type="term" value="F:lactoylglutathione lyase activity"/>
    <property type="evidence" value="ECO:0007669"/>
    <property type="project" value="InterPro"/>
</dbReference>
<dbReference type="OrthoDB" id="9800322at2"/>
<keyword evidence="1" id="KW-0479">Metal-binding</keyword>
<dbReference type="Gene3D" id="3.10.180.10">
    <property type="entry name" value="2,3-Dihydroxybiphenyl 1,2-Dioxygenase, domain 1"/>
    <property type="match status" value="1"/>
</dbReference>
<protein>
    <submittedName>
        <fullName evidence="2">Glyoxalase</fullName>
    </submittedName>
</protein>
<dbReference type="RefSeq" id="WP_048003670.1">
    <property type="nucleotide sequence ID" value="NZ_CP085398.1"/>
</dbReference>
<dbReference type="InterPro" id="IPR018146">
    <property type="entry name" value="Glyoxalase_1_CS"/>
</dbReference>
<dbReference type="PROSITE" id="PS00934">
    <property type="entry name" value="GLYOXALASE_I_1"/>
    <property type="match status" value="1"/>
</dbReference>
<dbReference type="Pfam" id="PF00903">
    <property type="entry name" value="Glyoxalase"/>
    <property type="match status" value="1"/>
</dbReference>
<dbReference type="SUPFAM" id="SSF54593">
    <property type="entry name" value="Glyoxalase/Bleomycin resistance protein/Dihydroxybiphenyl dioxygenase"/>
    <property type="match status" value="1"/>
</dbReference>
<organism evidence="2 3">
    <name type="scientific">Rossellomorea marisflavi</name>
    <dbReference type="NCBI Taxonomy" id="189381"/>
    <lineage>
        <taxon>Bacteria</taxon>
        <taxon>Bacillati</taxon>
        <taxon>Bacillota</taxon>
        <taxon>Bacilli</taxon>
        <taxon>Bacillales</taxon>
        <taxon>Bacillaceae</taxon>
        <taxon>Rossellomorea</taxon>
    </lineage>
</organism>
<dbReference type="InterPro" id="IPR004360">
    <property type="entry name" value="Glyas_Fos-R_dOase_dom"/>
</dbReference>
<dbReference type="GO" id="GO:0046872">
    <property type="term" value="F:metal ion binding"/>
    <property type="evidence" value="ECO:0007669"/>
    <property type="project" value="UniProtKB-KW"/>
</dbReference>